<gene>
    <name evidence="2" type="primary">20205806</name>
    <name evidence="1" type="ORF">HELRODRAFT_176356</name>
</gene>
<proteinExistence type="predicted"/>
<dbReference type="GeneID" id="20205806"/>
<evidence type="ECO:0000313" key="3">
    <source>
        <dbReference type="Proteomes" id="UP000015101"/>
    </source>
</evidence>
<dbReference type="RefSeq" id="XP_009021822.1">
    <property type="nucleotide sequence ID" value="XM_009023574.1"/>
</dbReference>
<dbReference type="KEGG" id="hro:HELRODRAFT_176356"/>
<accession>T1FAF7</accession>
<dbReference type="EMBL" id="AMQM01005648">
    <property type="status" value="NOT_ANNOTATED_CDS"/>
    <property type="molecule type" value="Genomic_DNA"/>
</dbReference>
<organism evidence="2 3">
    <name type="scientific">Helobdella robusta</name>
    <name type="common">Californian leech</name>
    <dbReference type="NCBI Taxonomy" id="6412"/>
    <lineage>
        <taxon>Eukaryota</taxon>
        <taxon>Metazoa</taxon>
        <taxon>Spiralia</taxon>
        <taxon>Lophotrochozoa</taxon>
        <taxon>Annelida</taxon>
        <taxon>Clitellata</taxon>
        <taxon>Hirudinea</taxon>
        <taxon>Rhynchobdellida</taxon>
        <taxon>Glossiphoniidae</taxon>
        <taxon>Helobdella</taxon>
    </lineage>
</organism>
<dbReference type="EMBL" id="KB097026">
    <property type="protein sequence ID" value="ESO00048.1"/>
    <property type="molecule type" value="Genomic_DNA"/>
</dbReference>
<dbReference type="AlphaFoldDB" id="T1FAF7"/>
<dbReference type="EnsemblMetazoa" id="HelroT176356">
    <property type="protein sequence ID" value="HelroP176356"/>
    <property type="gene ID" value="HelroG176356"/>
</dbReference>
<dbReference type="CTD" id="20205806"/>
<evidence type="ECO:0000313" key="2">
    <source>
        <dbReference type="EnsemblMetazoa" id="HelroP176356"/>
    </source>
</evidence>
<reference evidence="3" key="1">
    <citation type="submission" date="2012-12" db="EMBL/GenBank/DDBJ databases">
        <authorList>
            <person name="Hellsten U."/>
            <person name="Grimwood J."/>
            <person name="Chapman J.A."/>
            <person name="Shapiro H."/>
            <person name="Aerts A."/>
            <person name="Otillar R.P."/>
            <person name="Terry A.Y."/>
            <person name="Boore J.L."/>
            <person name="Simakov O."/>
            <person name="Marletaz F."/>
            <person name="Cho S.-J."/>
            <person name="Edsinger-Gonzales E."/>
            <person name="Havlak P."/>
            <person name="Kuo D.-H."/>
            <person name="Larsson T."/>
            <person name="Lv J."/>
            <person name="Arendt D."/>
            <person name="Savage R."/>
            <person name="Osoegawa K."/>
            <person name="de Jong P."/>
            <person name="Lindberg D.R."/>
            <person name="Seaver E.C."/>
            <person name="Weisblat D.A."/>
            <person name="Putnam N.H."/>
            <person name="Grigoriev I.V."/>
            <person name="Rokhsar D.S."/>
        </authorList>
    </citation>
    <scope>NUCLEOTIDE SEQUENCE</scope>
</reference>
<sequence>METSRGGIGCGTVPEVQLPIIPNFLVISKTISMMKKMVVVIPATVNQLTLKESVLNVSLLRGSSEGLITMHVDSASSNVKLFEEFTSKEKSFFILQSSCIRGPL</sequence>
<name>T1FAF7_HELRO</name>
<reference evidence="1 3" key="2">
    <citation type="journal article" date="2013" name="Nature">
        <title>Insights into bilaterian evolution from three spiralian genomes.</title>
        <authorList>
            <person name="Simakov O."/>
            <person name="Marletaz F."/>
            <person name="Cho S.J."/>
            <person name="Edsinger-Gonzales E."/>
            <person name="Havlak P."/>
            <person name="Hellsten U."/>
            <person name="Kuo D.H."/>
            <person name="Larsson T."/>
            <person name="Lv J."/>
            <person name="Arendt D."/>
            <person name="Savage R."/>
            <person name="Osoegawa K."/>
            <person name="de Jong P."/>
            <person name="Grimwood J."/>
            <person name="Chapman J.A."/>
            <person name="Shapiro H."/>
            <person name="Aerts A."/>
            <person name="Otillar R.P."/>
            <person name="Terry A.Y."/>
            <person name="Boore J.L."/>
            <person name="Grigoriev I.V."/>
            <person name="Lindberg D.R."/>
            <person name="Seaver E.C."/>
            <person name="Weisblat D.A."/>
            <person name="Putnam N.H."/>
            <person name="Rokhsar D.S."/>
        </authorList>
    </citation>
    <scope>NUCLEOTIDE SEQUENCE</scope>
</reference>
<dbReference type="Proteomes" id="UP000015101">
    <property type="component" value="Unassembled WGS sequence"/>
</dbReference>
<dbReference type="HOGENOM" id="CLU_2252914_0_0_1"/>
<evidence type="ECO:0000313" key="1">
    <source>
        <dbReference type="EMBL" id="ESO00048.1"/>
    </source>
</evidence>
<protein>
    <submittedName>
        <fullName evidence="1 2">Uncharacterized protein</fullName>
    </submittedName>
</protein>
<dbReference type="InParanoid" id="T1FAF7"/>
<reference evidence="2" key="3">
    <citation type="submission" date="2015-06" db="UniProtKB">
        <authorList>
            <consortium name="EnsemblMetazoa"/>
        </authorList>
    </citation>
    <scope>IDENTIFICATION</scope>
</reference>
<keyword evidence="3" id="KW-1185">Reference proteome</keyword>